<evidence type="ECO:0000313" key="3">
    <source>
        <dbReference type="Proteomes" id="UP000295164"/>
    </source>
</evidence>
<sequence>MRLTRYSFLVPALLLTLAAGAQKIVYSEPARDDNRRTTFEVIGKVGANYLVYKNNRGRSYITAFDNGMKDVATEVQAYLPEDRLINVDFFNYPDHAFVVYEYQRKNVVYCESVKVDELGRKLGDPQLLDTAHINAVTNNKIYSVIGSEDKARLMVFKINSRNKSLYRLSTVLLDSSLRELGRSMHNIPMEERDDNLGQFQLDNDGDLVFTRFTRVNDDNIGQASLFYKAAGSDSLYVSDIRLDKIFLDEIKIKADNPNKRIFLTSFYYTKRRGNIEGFYFYVWDKATKRPVLESATALGDDIRREARGDANSRMAFNDYFIRNIIVKKDGGFLIGAESYYTTSRLNNWNRWDYLYGSPYGFGNYGYYNYSPYNSWYWRNRYNSNQAVRYHADNITVLSFDPTGKLQWSSVIHKNQFNDDADDAISYQVMNTGGALHFLFNQDEKRVQLLNDYVLTPDGAMTRNPTLKNLDRNFDFLPRYGKQVSARTFIVPCYYRNYICFAKVDYTNP</sequence>
<dbReference type="OrthoDB" id="1490253at2"/>
<evidence type="ECO:0000313" key="2">
    <source>
        <dbReference type="EMBL" id="TCZ69880.1"/>
    </source>
</evidence>
<protein>
    <submittedName>
        <fullName evidence="2">Uncharacterized protein</fullName>
    </submittedName>
</protein>
<organism evidence="2 3">
    <name type="scientific">Flaviaesturariibacter aridisoli</name>
    <dbReference type="NCBI Taxonomy" id="2545761"/>
    <lineage>
        <taxon>Bacteria</taxon>
        <taxon>Pseudomonadati</taxon>
        <taxon>Bacteroidota</taxon>
        <taxon>Chitinophagia</taxon>
        <taxon>Chitinophagales</taxon>
        <taxon>Chitinophagaceae</taxon>
        <taxon>Flaviaestuariibacter</taxon>
    </lineage>
</organism>
<gene>
    <name evidence="2" type="ORF">E0486_11630</name>
</gene>
<feature type="signal peptide" evidence="1">
    <location>
        <begin position="1"/>
        <end position="21"/>
    </location>
</feature>
<comment type="caution">
    <text evidence="2">The sequence shown here is derived from an EMBL/GenBank/DDBJ whole genome shotgun (WGS) entry which is preliminary data.</text>
</comment>
<keyword evidence="1" id="KW-0732">Signal</keyword>
<feature type="chain" id="PRO_5020559244" evidence="1">
    <location>
        <begin position="22"/>
        <end position="508"/>
    </location>
</feature>
<dbReference type="AlphaFoldDB" id="A0A4R4DZK5"/>
<dbReference type="Proteomes" id="UP000295164">
    <property type="component" value="Unassembled WGS sequence"/>
</dbReference>
<dbReference type="RefSeq" id="WP_131852353.1">
    <property type="nucleotide sequence ID" value="NZ_SKFH01000018.1"/>
</dbReference>
<dbReference type="EMBL" id="SKFH01000018">
    <property type="protein sequence ID" value="TCZ69880.1"/>
    <property type="molecule type" value="Genomic_DNA"/>
</dbReference>
<name>A0A4R4DZK5_9BACT</name>
<proteinExistence type="predicted"/>
<keyword evidence="3" id="KW-1185">Reference proteome</keyword>
<reference evidence="2 3" key="1">
    <citation type="submission" date="2019-03" db="EMBL/GenBank/DDBJ databases">
        <authorList>
            <person name="Kim M.K.M."/>
        </authorList>
    </citation>
    <scope>NUCLEOTIDE SEQUENCE [LARGE SCALE GENOMIC DNA]</scope>
    <source>
        <strain evidence="2 3">17J68-15</strain>
    </source>
</reference>
<accession>A0A4R4DZK5</accession>
<evidence type="ECO:0000256" key="1">
    <source>
        <dbReference type="SAM" id="SignalP"/>
    </source>
</evidence>